<keyword evidence="6 10" id="KW-1133">Transmembrane helix</keyword>
<protein>
    <recommendedName>
        <fullName evidence="3 9">Flagellar biosynthetic protein FliR</fullName>
    </recommendedName>
</protein>
<feature type="transmembrane region" description="Helical" evidence="10">
    <location>
        <begin position="70"/>
        <end position="93"/>
    </location>
</feature>
<evidence type="ECO:0000256" key="10">
    <source>
        <dbReference type="RuleBase" id="RU362071"/>
    </source>
</evidence>
<keyword evidence="7 10" id="KW-0472">Membrane</keyword>
<evidence type="ECO:0000256" key="1">
    <source>
        <dbReference type="ARBA" id="ARBA00002578"/>
    </source>
</evidence>
<evidence type="ECO:0000256" key="9">
    <source>
        <dbReference type="NCBIfam" id="TIGR01400"/>
    </source>
</evidence>
<dbReference type="OrthoDB" id="9797790at2"/>
<evidence type="ECO:0000256" key="5">
    <source>
        <dbReference type="ARBA" id="ARBA00022692"/>
    </source>
</evidence>
<keyword evidence="11" id="KW-0282">Flagellum</keyword>
<feature type="transmembrane region" description="Helical" evidence="10">
    <location>
        <begin position="12"/>
        <end position="33"/>
    </location>
</feature>
<reference evidence="11 12" key="1">
    <citation type="submission" date="2019-11" db="EMBL/GenBank/DDBJ databases">
        <title>Type strains purchased from KCTC, JCM and DSMZ.</title>
        <authorList>
            <person name="Lu H."/>
        </authorList>
    </citation>
    <scope>NUCLEOTIDE SEQUENCE [LARGE SCALE GENOMIC DNA]</scope>
    <source>
        <strain evidence="11 12">KCTC 42409</strain>
    </source>
</reference>
<dbReference type="GO" id="GO:0005886">
    <property type="term" value="C:plasma membrane"/>
    <property type="evidence" value="ECO:0007669"/>
    <property type="project" value="UniProtKB-SubCell"/>
</dbReference>
<dbReference type="RefSeq" id="WP_155436900.1">
    <property type="nucleotide sequence ID" value="NZ_WNLA01000001.1"/>
</dbReference>
<dbReference type="GO" id="GO:0009425">
    <property type="term" value="C:bacterial-type flagellum basal body"/>
    <property type="evidence" value="ECO:0007669"/>
    <property type="project" value="UniProtKB-SubCell"/>
</dbReference>
<comment type="similarity">
    <text evidence="2 10">Belongs to the FliR/MopE/SpaR family.</text>
</comment>
<keyword evidence="4 10" id="KW-1003">Cell membrane</keyword>
<keyword evidence="11" id="KW-0969">Cilium</keyword>
<dbReference type="PANTHER" id="PTHR30065">
    <property type="entry name" value="FLAGELLAR BIOSYNTHETIC PROTEIN FLIR"/>
    <property type="match status" value="1"/>
</dbReference>
<dbReference type="GO" id="GO:0006605">
    <property type="term" value="P:protein targeting"/>
    <property type="evidence" value="ECO:0007669"/>
    <property type="project" value="UniProtKB-UniRule"/>
</dbReference>
<keyword evidence="8 10" id="KW-0975">Bacterial flagellum</keyword>
<keyword evidence="5 10" id="KW-0812">Transmembrane</keyword>
<comment type="subcellular location">
    <subcellularLocation>
        <location evidence="10">Cell membrane</location>
        <topology evidence="10">Multi-pass membrane protein</topology>
    </subcellularLocation>
    <subcellularLocation>
        <location evidence="10">Bacterial flagellum basal body</location>
    </subcellularLocation>
</comment>
<feature type="transmembrane region" description="Helical" evidence="10">
    <location>
        <begin position="129"/>
        <end position="152"/>
    </location>
</feature>
<feature type="transmembrane region" description="Helical" evidence="10">
    <location>
        <begin position="180"/>
        <end position="202"/>
    </location>
</feature>
<dbReference type="InterPro" id="IPR002010">
    <property type="entry name" value="T3SS_IM_R"/>
</dbReference>
<name>A0A6L6PSQ4_9BURK</name>
<evidence type="ECO:0000256" key="7">
    <source>
        <dbReference type="ARBA" id="ARBA00023136"/>
    </source>
</evidence>
<evidence type="ECO:0000256" key="8">
    <source>
        <dbReference type="ARBA" id="ARBA00023143"/>
    </source>
</evidence>
<comment type="function">
    <text evidence="1 10">Role in flagellar biosynthesis.</text>
</comment>
<dbReference type="GO" id="GO:0044780">
    <property type="term" value="P:bacterial-type flagellum assembly"/>
    <property type="evidence" value="ECO:0007669"/>
    <property type="project" value="UniProtKB-UniRule"/>
</dbReference>
<dbReference type="NCBIfam" id="TIGR01400">
    <property type="entry name" value="fliR"/>
    <property type="match status" value="1"/>
</dbReference>
<proteinExistence type="inferred from homology"/>
<dbReference type="EMBL" id="WNLA01000001">
    <property type="protein sequence ID" value="MTW00467.1"/>
    <property type="molecule type" value="Genomic_DNA"/>
</dbReference>
<sequence length="279" mass="29276">MITLSSADINTWIASLLWPLARILGLITAAPVLGNRSVPTTVKVSLGVLLALVIAPNVPKLPAADPMSYAGLLILVQEMLVGVAMGFTVRIVFSSIEMAGEISSLTMGLGFASFFDPNTQGRSSAISQFLALVATMAFISVNAHLVLLAALAESFQTLPVSGMPINGGGFKQVADWGARIFTAGLQLSLPIVAALLIVNVALGVLTRAAPQLNLFGIGFPITLGVGFIVIATTLPYLGTPLENLFMQGIEKVRELPRTWVAREPQPVPVLNQAPPAVAQ</sequence>
<keyword evidence="12" id="KW-1185">Reference proteome</keyword>
<evidence type="ECO:0000256" key="4">
    <source>
        <dbReference type="ARBA" id="ARBA00022475"/>
    </source>
</evidence>
<keyword evidence="11" id="KW-0966">Cell projection</keyword>
<dbReference type="Proteomes" id="UP000484015">
    <property type="component" value="Unassembled WGS sequence"/>
</dbReference>
<evidence type="ECO:0000256" key="6">
    <source>
        <dbReference type="ARBA" id="ARBA00022989"/>
    </source>
</evidence>
<gene>
    <name evidence="11" type="primary">fliR</name>
    <name evidence="11" type="ORF">GM668_00040</name>
</gene>
<dbReference type="AlphaFoldDB" id="A0A6L6PSQ4"/>
<dbReference type="PANTHER" id="PTHR30065:SF8">
    <property type="entry name" value="FLAGELLAR BIOSYNTHETIC PROTEIN FLIR"/>
    <property type="match status" value="1"/>
</dbReference>
<evidence type="ECO:0000256" key="3">
    <source>
        <dbReference type="ARBA" id="ARBA00021717"/>
    </source>
</evidence>
<comment type="caution">
    <text evidence="11">The sequence shown here is derived from an EMBL/GenBank/DDBJ whole genome shotgun (WGS) entry which is preliminary data.</text>
</comment>
<accession>A0A6L6PSQ4</accession>
<evidence type="ECO:0000256" key="2">
    <source>
        <dbReference type="ARBA" id="ARBA00009772"/>
    </source>
</evidence>
<dbReference type="PRINTS" id="PR00953">
    <property type="entry name" value="TYPE3IMRPROT"/>
</dbReference>
<feature type="transmembrane region" description="Helical" evidence="10">
    <location>
        <begin position="214"/>
        <end position="237"/>
    </location>
</feature>
<evidence type="ECO:0000313" key="11">
    <source>
        <dbReference type="EMBL" id="MTW00467.1"/>
    </source>
</evidence>
<dbReference type="InterPro" id="IPR006303">
    <property type="entry name" value="FliR"/>
</dbReference>
<organism evidence="11 12">
    <name type="scientific">Pseudoduganella ginsengisoli</name>
    <dbReference type="NCBI Taxonomy" id="1462440"/>
    <lineage>
        <taxon>Bacteria</taxon>
        <taxon>Pseudomonadati</taxon>
        <taxon>Pseudomonadota</taxon>
        <taxon>Betaproteobacteria</taxon>
        <taxon>Burkholderiales</taxon>
        <taxon>Oxalobacteraceae</taxon>
        <taxon>Telluria group</taxon>
        <taxon>Pseudoduganella</taxon>
    </lineage>
</organism>
<dbReference type="Pfam" id="PF01311">
    <property type="entry name" value="Bac_export_1"/>
    <property type="match status" value="1"/>
</dbReference>
<evidence type="ECO:0000313" key="12">
    <source>
        <dbReference type="Proteomes" id="UP000484015"/>
    </source>
</evidence>